<sequence length="401" mass="44594">MSTTRVTGPSRPNRPAKIDTSKNTESSPITSLPGLPAEAELITSASDGKVSGAFEPLDTFKVGVSEDTDISSLSSLEELPENDEEVSQNDTPPSKVATHHADTSKASRANPAANDKVPLKRSLSASDSPPEKRSKVNKTPDYELESDGTIHLPFQTIKAIKMPSRKDGGPPGEFEYPYGKEENWQNTMIIYWLDEEDRSYNETTQLFAEKFPDCKAVEEAIRRRHIRALLRLAKKYGVKKPHEIHGIGKNTARRGKKRTTRGAKVGVRTPPNTVKVGDSAANIKQDVDDSYVSPASTPSFKQVPKYVRHSYKAIEKAAIVVWKDLEGMDYKTIRERLDDKYNWSLGKATVEKYYHLTRPKVYGAVSDLEAITRLDDASSRVGRGVEVNYETGEDEHTSEEV</sequence>
<evidence type="ECO:0000313" key="3">
    <source>
        <dbReference type="Proteomes" id="UP000799291"/>
    </source>
</evidence>
<dbReference type="EMBL" id="MU005578">
    <property type="protein sequence ID" value="KAF2685625.1"/>
    <property type="molecule type" value="Genomic_DNA"/>
</dbReference>
<feature type="compositionally biased region" description="Acidic residues" evidence="1">
    <location>
        <begin position="78"/>
        <end position="87"/>
    </location>
</feature>
<reference evidence="2" key="1">
    <citation type="journal article" date="2020" name="Stud. Mycol.">
        <title>101 Dothideomycetes genomes: a test case for predicting lifestyles and emergence of pathogens.</title>
        <authorList>
            <person name="Haridas S."/>
            <person name="Albert R."/>
            <person name="Binder M."/>
            <person name="Bloem J."/>
            <person name="Labutti K."/>
            <person name="Salamov A."/>
            <person name="Andreopoulos B."/>
            <person name="Baker S."/>
            <person name="Barry K."/>
            <person name="Bills G."/>
            <person name="Bluhm B."/>
            <person name="Cannon C."/>
            <person name="Castanera R."/>
            <person name="Culley D."/>
            <person name="Daum C."/>
            <person name="Ezra D."/>
            <person name="Gonzalez J."/>
            <person name="Henrissat B."/>
            <person name="Kuo A."/>
            <person name="Liang C."/>
            <person name="Lipzen A."/>
            <person name="Lutzoni F."/>
            <person name="Magnuson J."/>
            <person name="Mondo S."/>
            <person name="Nolan M."/>
            <person name="Ohm R."/>
            <person name="Pangilinan J."/>
            <person name="Park H.-J."/>
            <person name="Ramirez L."/>
            <person name="Alfaro M."/>
            <person name="Sun H."/>
            <person name="Tritt A."/>
            <person name="Yoshinaga Y."/>
            <person name="Zwiers L.-H."/>
            <person name="Turgeon B."/>
            <person name="Goodwin S."/>
            <person name="Spatafora J."/>
            <person name="Crous P."/>
            <person name="Grigoriev I."/>
        </authorList>
    </citation>
    <scope>NUCLEOTIDE SEQUENCE</scope>
    <source>
        <strain evidence="2">CBS 122367</strain>
    </source>
</reference>
<feature type="region of interest" description="Disordered" evidence="1">
    <location>
        <begin position="250"/>
        <end position="270"/>
    </location>
</feature>
<keyword evidence="3" id="KW-1185">Reference proteome</keyword>
<gene>
    <name evidence="2" type="ORF">K458DRAFT_430373</name>
</gene>
<dbReference type="OrthoDB" id="3773439at2759"/>
<dbReference type="Proteomes" id="UP000799291">
    <property type="component" value="Unassembled WGS sequence"/>
</dbReference>
<feature type="compositionally biased region" description="Basic residues" evidence="1">
    <location>
        <begin position="251"/>
        <end position="261"/>
    </location>
</feature>
<feature type="region of interest" description="Disordered" evidence="1">
    <location>
        <begin position="1"/>
        <end position="148"/>
    </location>
</feature>
<evidence type="ECO:0000313" key="2">
    <source>
        <dbReference type="EMBL" id="KAF2685625.1"/>
    </source>
</evidence>
<accession>A0A6G1J5V8</accession>
<evidence type="ECO:0000256" key="1">
    <source>
        <dbReference type="SAM" id="MobiDB-lite"/>
    </source>
</evidence>
<name>A0A6G1J5V8_9PLEO</name>
<dbReference type="AlphaFoldDB" id="A0A6G1J5V8"/>
<protein>
    <submittedName>
        <fullName evidence="2">Uncharacterized protein</fullName>
    </submittedName>
</protein>
<proteinExistence type="predicted"/>
<feature type="compositionally biased region" description="Basic and acidic residues" evidence="1">
    <location>
        <begin position="129"/>
        <end position="141"/>
    </location>
</feature>
<organism evidence="2 3">
    <name type="scientific">Lentithecium fluviatile CBS 122367</name>
    <dbReference type="NCBI Taxonomy" id="1168545"/>
    <lineage>
        <taxon>Eukaryota</taxon>
        <taxon>Fungi</taxon>
        <taxon>Dikarya</taxon>
        <taxon>Ascomycota</taxon>
        <taxon>Pezizomycotina</taxon>
        <taxon>Dothideomycetes</taxon>
        <taxon>Pleosporomycetidae</taxon>
        <taxon>Pleosporales</taxon>
        <taxon>Massarineae</taxon>
        <taxon>Lentitheciaceae</taxon>
        <taxon>Lentithecium</taxon>
    </lineage>
</organism>